<gene>
    <name evidence="3" type="ORF">FRZ61_30720</name>
</gene>
<reference evidence="3 4" key="1">
    <citation type="submission" date="2019-08" db="EMBL/GenBank/DDBJ databases">
        <title>Hyperibacter terrae gen. nov., sp. nov. and Hyperibacter viscosus sp. nov., two new members in the family Rhodospirillaceae isolated from the rhizosphere of Hypericum perforatum.</title>
        <authorList>
            <person name="Noviana Z."/>
        </authorList>
    </citation>
    <scope>NUCLEOTIDE SEQUENCE [LARGE SCALE GENOMIC DNA]</scope>
    <source>
        <strain evidence="3 4">R5959</strain>
    </source>
</reference>
<dbReference type="Pfam" id="PF09839">
    <property type="entry name" value="DUF2066"/>
    <property type="match status" value="1"/>
</dbReference>
<dbReference type="EMBL" id="CP042582">
    <property type="protein sequence ID" value="QEX23137.1"/>
    <property type="molecule type" value="Genomic_DNA"/>
</dbReference>
<evidence type="ECO:0000313" key="3">
    <source>
        <dbReference type="EMBL" id="QEX23137.1"/>
    </source>
</evidence>
<dbReference type="KEGG" id="hadh:FRZ61_30720"/>
<dbReference type="Proteomes" id="UP000325797">
    <property type="component" value="Chromosome"/>
</dbReference>
<keyword evidence="4" id="KW-1185">Reference proteome</keyword>
<evidence type="ECO:0008006" key="5">
    <source>
        <dbReference type="Google" id="ProtNLM"/>
    </source>
</evidence>
<sequence>MALVFLLGIPGLAWAQGVGPSSYTVGGVDVDVTADSAAAARDAAIVLGQRIAFDKLIALLVDPQSAGSVPRLSDAQLSDLVSDFEVESERASSVRYIGKLSYRFRGDSVRALLEQNGVRYAVMPTSPILVVPVLEADGQTLLWDPQNAWLSAWAADGGSNTLVPLKIPSGDELDAGMIDAAAAEAGDTAKLGTLAQRHGASQSLVVVAKLSADAATDTRRLDITGSRYGLSGLVGSFTDQVSVTGSALDQLYAAGVEKAETLLQDALRQENLVVSGVEQRLSVTVPIDSYAAWIDIRKRLAGVPILKRAEIRNLTTKSAALDLVYVGDETQLQTALGERRLTLASNGDQRLLVSTSAGSGTGSGAGSTSGAGSSTTP</sequence>
<dbReference type="RefSeq" id="WP_191909039.1">
    <property type="nucleotide sequence ID" value="NZ_CP042582.1"/>
</dbReference>
<evidence type="ECO:0000256" key="1">
    <source>
        <dbReference type="SAM" id="MobiDB-lite"/>
    </source>
</evidence>
<feature type="chain" id="PRO_5023841732" description="DUF2066 domain-containing protein" evidence="2">
    <location>
        <begin position="16"/>
        <end position="377"/>
    </location>
</feature>
<accession>A0A5J6N0X9</accession>
<evidence type="ECO:0000256" key="2">
    <source>
        <dbReference type="SAM" id="SignalP"/>
    </source>
</evidence>
<proteinExistence type="predicted"/>
<feature type="signal peptide" evidence="2">
    <location>
        <begin position="1"/>
        <end position="15"/>
    </location>
</feature>
<dbReference type="AlphaFoldDB" id="A0A5J6N0X9"/>
<name>A0A5J6N0X9_9PROT</name>
<keyword evidence="2" id="KW-0732">Signal</keyword>
<organism evidence="3 4">
    <name type="scientific">Hypericibacter adhaerens</name>
    <dbReference type="NCBI Taxonomy" id="2602016"/>
    <lineage>
        <taxon>Bacteria</taxon>
        <taxon>Pseudomonadati</taxon>
        <taxon>Pseudomonadota</taxon>
        <taxon>Alphaproteobacteria</taxon>
        <taxon>Rhodospirillales</taxon>
        <taxon>Dongiaceae</taxon>
        <taxon>Hypericibacter</taxon>
    </lineage>
</organism>
<feature type="region of interest" description="Disordered" evidence="1">
    <location>
        <begin position="354"/>
        <end position="377"/>
    </location>
</feature>
<feature type="compositionally biased region" description="Gly residues" evidence="1">
    <location>
        <begin position="359"/>
        <end position="369"/>
    </location>
</feature>
<dbReference type="InterPro" id="IPR018642">
    <property type="entry name" value="DUF2066"/>
</dbReference>
<evidence type="ECO:0000313" key="4">
    <source>
        <dbReference type="Proteomes" id="UP000325797"/>
    </source>
</evidence>
<protein>
    <recommendedName>
        <fullName evidence="5">DUF2066 domain-containing protein</fullName>
    </recommendedName>
</protein>